<sequence>MLAEDRRHRDERRCNGGAGHIGARPQTAAQAAAVLALAARLEPPDRETGTRRLEASYGPSVKYQLRRAVLVEYGDST</sequence>
<gene>
    <name evidence="2" type="ORF">F0344_15475</name>
</gene>
<dbReference type="KEGG" id="sfiy:F0344_15475"/>
<feature type="region of interest" description="Disordered" evidence="1">
    <location>
        <begin position="1"/>
        <end position="25"/>
    </location>
</feature>
<dbReference type="Proteomes" id="UP000515307">
    <property type="component" value="Chromosome"/>
</dbReference>
<reference evidence="3" key="1">
    <citation type="submission" date="2019-10" db="EMBL/GenBank/DDBJ databases">
        <title>Antimicrobial potential of Antarctic Bacteria.</title>
        <authorList>
            <person name="Benaud N."/>
            <person name="Edwards R.J."/>
            <person name="Ferrari B.C."/>
        </authorList>
    </citation>
    <scope>NUCLEOTIDE SEQUENCE [LARGE SCALE GENOMIC DNA]</scope>
    <source>
        <strain evidence="3">NBSH44</strain>
    </source>
</reference>
<feature type="compositionally biased region" description="Basic and acidic residues" evidence="1">
    <location>
        <begin position="1"/>
        <end position="14"/>
    </location>
</feature>
<proteinExistence type="predicted"/>
<keyword evidence="3" id="KW-1185">Reference proteome</keyword>
<evidence type="ECO:0000313" key="3">
    <source>
        <dbReference type="Proteomes" id="UP000515307"/>
    </source>
</evidence>
<evidence type="ECO:0000256" key="1">
    <source>
        <dbReference type="SAM" id="MobiDB-lite"/>
    </source>
</evidence>
<organism evidence="2 3">
    <name type="scientific">Streptomyces finlayi</name>
    <dbReference type="NCBI Taxonomy" id="67296"/>
    <lineage>
        <taxon>Bacteria</taxon>
        <taxon>Bacillati</taxon>
        <taxon>Actinomycetota</taxon>
        <taxon>Actinomycetes</taxon>
        <taxon>Kitasatosporales</taxon>
        <taxon>Streptomycetaceae</taxon>
        <taxon>Streptomyces</taxon>
    </lineage>
</organism>
<evidence type="ECO:0000313" key="2">
    <source>
        <dbReference type="EMBL" id="QNE75847.1"/>
    </source>
</evidence>
<protein>
    <submittedName>
        <fullName evidence="2">Uncharacterized protein</fullName>
    </submittedName>
</protein>
<dbReference type="RefSeq" id="WP_185299350.1">
    <property type="nucleotide sequence ID" value="NZ_CP045702.1"/>
</dbReference>
<dbReference type="EMBL" id="CP045702">
    <property type="protein sequence ID" value="QNE75847.1"/>
    <property type="molecule type" value="Genomic_DNA"/>
</dbReference>
<name>A0A7G7BKI2_9ACTN</name>
<dbReference type="AlphaFoldDB" id="A0A7G7BKI2"/>
<accession>A0A7G7BKI2</accession>